<dbReference type="Gene3D" id="3.30.360.10">
    <property type="entry name" value="Dihydrodipicolinate Reductase, domain 2"/>
    <property type="match status" value="1"/>
</dbReference>
<dbReference type="InterPro" id="IPR028871">
    <property type="entry name" value="BlueCu_1_BS"/>
</dbReference>
<dbReference type="GO" id="GO:0016620">
    <property type="term" value="F:oxidoreductase activity, acting on the aldehyde or oxo group of donors, NAD or NADP as acceptor"/>
    <property type="evidence" value="ECO:0007669"/>
    <property type="project" value="InterPro"/>
</dbReference>
<dbReference type="SUPFAM" id="SSF55347">
    <property type="entry name" value="Glyceraldehyde-3-phosphate dehydrogenase-like, C-terminal domain"/>
    <property type="match status" value="1"/>
</dbReference>
<dbReference type="InterPro" id="IPR050085">
    <property type="entry name" value="AGPR"/>
</dbReference>
<dbReference type="InterPro" id="IPR058924">
    <property type="entry name" value="AGPR_dimerisation_dom"/>
</dbReference>
<dbReference type="GO" id="GO:0046872">
    <property type="term" value="F:metal ion binding"/>
    <property type="evidence" value="ECO:0007669"/>
    <property type="project" value="UniProtKB-KW"/>
</dbReference>
<organism evidence="8 9">
    <name type="scientific">Prototheca wickerhamii</name>
    <dbReference type="NCBI Taxonomy" id="3111"/>
    <lineage>
        <taxon>Eukaryota</taxon>
        <taxon>Viridiplantae</taxon>
        <taxon>Chlorophyta</taxon>
        <taxon>core chlorophytes</taxon>
        <taxon>Trebouxiophyceae</taxon>
        <taxon>Chlorellales</taxon>
        <taxon>Chlorellaceae</taxon>
        <taxon>Prototheca</taxon>
    </lineage>
</organism>
<dbReference type="CDD" id="cd17895">
    <property type="entry name" value="AGPR_1_N"/>
    <property type="match status" value="1"/>
</dbReference>
<accession>A0AAD9MLM3</accession>
<dbReference type="PROSITE" id="PS00196">
    <property type="entry name" value="COPPER_BLUE"/>
    <property type="match status" value="1"/>
</dbReference>
<comment type="caution">
    <text evidence="8">The sequence shown here is derived from an EMBL/GenBank/DDBJ whole genome shotgun (WGS) entry which is preliminary data.</text>
</comment>
<dbReference type="GO" id="GO:0006526">
    <property type="term" value="P:L-arginine biosynthetic process"/>
    <property type="evidence" value="ECO:0007669"/>
    <property type="project" value="UniProtKB-KW"/>
</dbReference>
<dbReference type="AlphaFoldDB" id="A0AAD9MLM3"/>
<keyword evidence="4" id="KW-0521">NADP</keyword>
<sequence>MTGDRQAGKEFSEIDDVDWAGVDAVFCCLPHATTQAVVAGLPGHIKVVDLSADFRLRDPAVYAEWYGGEHKAVELQREVAYGLTELHREAVKDARVVANPGCYPTSVQLPLATEGINAYGVGRHRHMPEIEQGLSDAAGEPVKVSFTPHLMPMTRGMESDCYVRLAEGIDADDLRAELARRYADEPFVHVLPEGAVPHTHHVRGTNFNQIAVFKDRLPGRAVVVSVIDNLVKGASGQAVQNLNLMFGLPETTALMQQALFP</sequence>
<dbReference type="Pfam" id="PF22698">
    <property type="entry name" value="Semialdhyde_dhC_1"/>
    <property type="match status" value="1"/>
</dbReference>
<feature type="domain" description="Semialdehyde dehydrogenase NAD-binding" evidence="7">
    <location>
        <begin position="1"/>
        <end position="94"/>
    </location>
</feature>
<dbReference type="Proteomes" id="UP001255856">
    <property type="component" value="Unassembled WGS sequence"/>
</dbReference>
<keyword evidence="1" id="KW-0055">Arginine biosynthesis</keyword>
<evidence type="ECO:0000256" key="5">
    <source>
        <dbReference type="ARBA" id="ARBA00023002"/>
    </source>
</evidence>
<evidence type="ECO:0000256" key="1">
    <source>
        <dbReference type="ARBA" id="ARBA00022571"/>
    </source>
</evidence>
<evidence type="ECO:0000256" key="6">
    <source>
        <dbReference type="ARBA" id="ARBA00023008"/>
    </source>
</evidence>
<keyword evidence="5" id="KW-0560">Oxidoreductase</keyword>
<protein>
    <recommendedName>
        <fullName evidence="7">Semialdehyde dehydrogenase NAD-binding domain-containing protein</fullName>
    </recommendedName>
</protein>
<keyword evidence="3" id="KW-0479">Metal-binding</keyword>
<dbReference type="PANTHER" id="PTHR32338">
    <property type="entry name" value="N-ACETYL-GAMMA-GLUTAMYL-PHOSPHATE REDUCTASE, CHLOROPLASTIC-RELATED-RELATED"/>
    <property type="match status" value="1"/>
</dbReference>
<dbReference type="InterPro" id="IPR036291">
    <property type="entry name" value="NAD(P)-bd_dom_sf"/>
</dbReference>
<dbReference type="InterPro" id="IPR000534">
    <property type="entry name" value="Semialdehyde_DH_NAD-bd"/>
</dbReference>
<dbReference type="PANTHER" id="PTHR32338:SF10">
    <property type="entry name" value="N-ACETYL-GAMMA-GLUTAMYL-PHOSPHATE REDUCTASE, CHLOROPLASTIC-RELATED"/>
    <property type="match status" value="1"/>
</dbReference>
<dbReference type="SMART" id="SM00859">
    <property type="entry name" value="Semialdhyde_dh"/>
    <property type="match status" value="1"/>
</dbReference>
<evidence type="ECO:0000259" key="7">
    <source>
        <dbReference type="SMART" id="SM00859"/>
    </source>
</evidence>
<gene>
    <name evidence="8" type="ORF">QBZ16_001739</name>
</gene>
<dbReference type="SUPFAM" id="SSF51735">
    <property type="entry name" value="NAD(P)-binding Rossmann-fold domains"/>
    <property type="match status" value="1"/>
</dbReference>
<dbReference type="GO" id="GO:0051287">
    <property type="term" value="F:NAD binding"/>
    <property type="evidence" value="ECO:0007669"/>
    <property type="project" value="InterPro"/>
</dbReference>
<dbReference type="Gene3D" id="3.40.50.720">
    <property type="entry name" value="NAD(P)-binding Rossmann-like Domain"/>
    <property type="match status" value="1"/>
</dbReference>
<evidence type="ECO:0000313" key="8">
    <source>
        <dbReference type="EMBL" id="KAK2075631.1"/>
    </source>
</evidence>
<dbReference type="CDD" id="cd23934">
    <property type="entry name" value="AGPR_1_C"/>
    <property type="match status" value="1"/>
</dbReference>
<name>A0AAD9MLM3_PROWI</name>
<dbReference type="Pfam" id="PF01118">
    <property type="entry name" value="Semialdhyde_dh"/>
    <property type="match status" value="1"/>
</dbReference>
<evidence type="ECO:0000313" key="9">
    <source>
        <dbReference type="Proteomes" id="UP001255856"/>
    </source>
</evidence>
<keyword evidence="2" id="KW-0028">Amino-acid biosynthesis</keyword>
<dbReference type="EMBL" id="JASFZW010000014">
    <property type="protein sequence ID" value="KAK2075631.1"/>
    <property type="molecule type" value="Genomic_DNA"/>
</dbReference>
<evidence type="ECO:0000256" key="3">
    <source>
        <dbReference type="ARBA" id="ARBA00022723"/>
    </source>
</evidence>
<evidence type="ECO:0000256" key="4">
    <source>
        <dbReference type="ARBA" id="ARBA00022857"/>
    </source>
</evidence>
<keyword evidence="6" id="KW-0186">Copper</keyword>
<reference evidence="8" key="1">
    <citation type="submission" date="2021-01" db="EMBL/GenBank/DDBJ databases">
        <authorList>
            <person name="Eckstrom K.M.E."/>
        </authorList>
    </citation>
    <scope>NUCLEOTIDE SEQUENCE</scope>
    <source>
        <strain evidence="8">UVCC 0001</strain>
    </source>
</reference>
<keyword evidence="9" id="KW-1185">Reference proteome</keyword>
<evidence type="ECO:0000256" key="2">
    <source>
        <dbReference type="ARBA" id="ARBA00022605"/>
    </source>
</evidence>
<proteinExistence type="predicted"/>